<accession>A0A2T7UXZ4</accession>
<dbReference type="EMBL" id="QDDR01000001">
    <property type="protein sequence ID" value="PVE49419.1"/>
    <property type="molecule type" value="Genomic_DNA"/>
</dbReference>
<keyword evidence="2" id="KW-1185">Reference proteome</keyword>
<protein>
    <recommendedName>
        <fullName evidence="3">Lipoprotein</fullName>
    </recommendedName>
</protein>
<dbReference type="Proteomes" id="UP000244810">
    <property type="component" value="Unassembled WGS sequence"/>
</dbReference>
<organism evidence="1 2">
    <name type="scientific">Pararhodobacter aggregans</name>
    <dbReference type="NCBI Taxonomy" id="404875"/>
    <lineage>
        <taxon>Bacteria</taxon>
        <taxon>Pseudomonadati</taxon>
        <taxon>Pseudomonadota</taxon>
        <taxon>Alphaproteobacteria</taxon>
        <taxon>Rhodobacterales</taxon>
        <taxon>Paracoccaceae</taxon>
        <taxon>Pararhodobacter</taxon>
    </lineage>
</organism>
<reference evidence="1 2" key="1">
    <citation type="journal article" date="2011" name="Syst. Appl. Microbiol.">
        <title>Defluviimonas denitrificans gen. nov., sp. nov., and Pararhodobacter aggregans gen. nov., sp. nov., non-phototrophic Rhodobacteraceae from the biofilter of a marine aquaculture.</title>
        <authorList>
            <person name="Foesel B.U."/>
            <person name="Drake H.L."/>
            <person name="Schramm A."/>
        </authorList>
    </citation>
    <scope>NUCLEOTIDE SEQUENCE [LARGE SCALE GENOMIC DNA]</scope>
    <source>
        <strain evidence="1 2">D1-19</strain>
    </source>
</reference>
<dbReference type="RefSeq" id="WP_107749923.1">
    <property type="nucleotide sequence ID" value="NZ_QBKF01000001.1"/>
</dbReference>
<proteinExistence type="predicted"/>
<evidence type="ECO:0000313" key="1">
    <source>
        <dbReference type="EMBL" id="PVE49419.1"/>
    </source>
</evidence>
<evidence type="ECO:0008006" key="3">
    <source>
        <dbReference type="Google" id="ProtNLM"/>
    </source>
</evidence>
<comment type="caution">
    <text evidence="1">The sequence shown here is derived from an EMBL/GenBank/DDBJ whole genome shotgun (WGS) entry which is preliminary data.</text>
</comment>
<gene>
    <name evidence="1" type="ORF">DDE23_03200</name>
</gene>
<dbReference type="AlphaFoldDB" id="A0A2T7UXZ4"/>
<dbReference type="OrthoDB" id="7856340at2"/>
<name>A0A2T7UXZ4_9RHOB</name>
<sequence>MFDRSRAKGPIRRDASDSGRSLSVRALWGGLAALALLAGCSQEAGDQAAGGLNRFFNSTNHPGMETLENTVEFTIVQPSRAMVNAPEALLVFERNLNGAIEQRIILPNATAVRGDNLLHIRAQTGRSAELTRFDFDEMRARFGGLPPPFERVSASGLNTGSDALGSYVYATESVGAGTLCVLVLRRMGVGARPLPRGTQALDVMMRNCVNGSLEQAMEPMGGRAFGVGGASGTIYTMSPHAAPQG</sequence>
<evidence type="ECO:0000313" key="2">
    <source>
        <dbReference type="Proteomes" id="UP000244810"/>
    </source>
</evidence>